<protein>
    <submittedName>
        <fullName evidence="2">Uncharacterized protein</fullName>
    </submittedName>
</protein>
<keyword evidence="1" id="KW-0812">Transmembrane</keyword>
<gene>
    <name evidence="2" type="ORF">MNB_SM-7-1181</name>
</gene>
<organism evidence="2">
    <name type="scientific">hydrothermal vent metagenome</name>
    <dbReference type="NCBI Taxonomy" id="652676"/>
    <lineage>
        <taxon>unclassified sequences</taxon>
        <taxon>metagenomes</taxon>
        <taxon>ecological metagenomes</taxon>
    </lineage>
</organism>
<dbReference type="EMBL" id="FPHB01000020">
    <property type="protein sequence ID" value="SFV51932.1"/>
    <property type="molecule type" value="Genomic_DNA"/>
</dbReference>
<feature type="transmembrane region" description="Helical" evidence="1">
    <location>
        <begin position="43"/>
        <end position="63"/>
    </location>
</feature>
<keyword evidence="1" id="KW-0472">Membrane</keyword>
<feature type="transmembrane region" description="Helical" evidence="1">
    <location>
        <begin position="16"/>
        <end position="37"/>
    </location>
</feature>
<accession>A0A1W1BEJ8</accession>
<reference evidence="2" key="1">
    <citation type="submission" date="2016-10" db="EMBL/GenBank/DDBJ databases">
        <authorList>
            <person name="de Groot N.N."/>
        </authorList>
    </citation>
    <scope>NUCLEOTIDE SEQUENCE</scope>
</reference>
<name>A0A1W1BEJ8_9ZZZZ</name>
<evidence type="ECO:0000313" key="2">
    <source>
        <dbReference type="EMBL" id="SFV51932.1"/>
    </source>
</evidence>
<evidence type="ECO:0000256" key="1">
    <source>
        <dbReference type="SAM" id="Phobius"/>
    </source>
</evidence>
<dbReference type="AlphaFoldDB" id="A0A1W1BEJ8"/>
<keyword evidence="1" id="KW-1133">Transmembrane helix</keyword>
<sequence>MSKIDEKKEYIGILKSYLNVIAAFILAIGAGIAKLYINGEVNLLFWIGLFFILFFVLSFVIVAKKAHKEIRNLRNLKD</sequence>
<proteinExistence type="predicted"/>